<feature type="transmembrane region" description="Helical" evidence="3">
    <location>
        <begin position="163"/>
        <end position="182"/>
    </location>
</feature>
<dbReference type="AlphaFoldDB" id="A0A540VNT0"/>
<sequence length="643" mass="71402">MSTIQTPRYSIFFCFAAALAVAVFSIYLPGLSGGFIFDDYPNIVRNSDLAIDQITPSALATLVFDNASGPLNRPIAYITFAIERYLVGLDPSVMKTTNVVIHFINSLLVFGLLRRLLAWRTLKFNAAFVIPNQWFAFLIALAWAVAPINLTSVLYIVQRMESLSTLVMLAGLLGYVHGRVRLARGSPNALRWLWASIGFGLAIGVLVKESAVMLPVYALVIEAVFFRFGAAGSGERQAVLRLYAALLAAPAVLGAIWIAPRILGADAFGNRDFTLSERLWTQARVLWHYMAWTLIPNTGSLSLYHHGFPISHGPLTPWTTMPAAVGLGALGYSAWAVRRLAPWIAFGVLWFFVMHLLVSTVVALELVHEHRNYMGSLGLITALFALVLDRRIIDLRTIRVAALAAVIALFAVVTSLRSYQWGDPVRHMLTEVQEQPDNDRARFGLAKQLLRYSEGPESPAFRQATEALRDLTGPDAYSIAPWQVLILSHAKNGLSIPDEWWQEARQHLASNVVSATDRQAIFLMVEAQISGKVQLNERRLEAWLEQAVAQRPHDQQLLRSKANFLVNVKRDMEAGGAVLRRSTVMSPNSPTAWRELIRYQIAVDRDDNAEASLERLGELNPLGMQTPFIETQRARLAGSGERP</sequence>
<organism evidence="4 5">
    <name type="scientific">Spiribacter salinus</name>
    <dbReference type="NCBI Taxonomy" id="1335746"/>
    <lineage>
        <taxon>Bacteria</taxon>
        <taxon>Pseudomonadati</taxon>
        <taxon>Pseudomonadota</taxon>
        <taxon>Gammaproteobacteria</taxon>
        <taxon>Chromatiales</taxon>
        <taxon>Ectothiorhodospiraceae</taxon>
        <taxon>Spiribacter</taxon>
    </lineage>
</organism>
<proteinExistence type="predicted"/>
<dbReference type="InterPro" id="IPR052346">
    <property type="entry name" value="O-mannosyl-transferase_TMTC"/>
</dbReference>
<feature type="transmembrane region" description="Helical" evidence="3">
    <location>
        <begin position="242"/>
        <end position="263"/>
    </location>
</feature>
<evidence type="ECO:0000256" key="2">
    <source>
        <dbReference type="ARBA" id="ARBA00022803"/>
    </source>
</evidence>
<gene>
    <name evidence="4" type="ORF">FKY71_13905</name>
</gene>
<reference evidence="4 5" key="1">
    <citation type="submission" date="2019-06" db="EMBL/GenBank/DDBJ databases">
        <title>Metagenome assembled Genome of Spiribacter salinus SL48-SHIP from the microbial mat of Salt Lake 48 (Novosibirsk region, Russia).</title>
        <authorList>
            <person name="Shipova A."/>
            <person name="Rozanov A.S."/>
            <person name="Bryanskaya A.V."/>
            <person name="Peltek S.E."/>
        </authorList>
    </citation>
    <scope>NUCLEOTIDE SEQUENCE [LARGE SCALE GENOMIC DNA]</scope>
    <source>
        <strain evidence="4">SL48-SHIP-2</strain>
    </source>
</reference>
<keyword evidence="3" id="KW-1133">Transmembrane helix</keyword>
<evidence type="ECO:0000256" key="1">
    <source>
        <dbReference type="ARBA" id="ARBA00022737"/>
    </source>
</evidence>
<keyword evidence="1" id="KW-0677">Repeat</keyword>
<evidence type="ECO:0000313" key="5">
    <source>
        <dbReference type="Proteomes" id="UP000315400"/>
    </source>
</evidence>
<feature type="transmembrane region" description="Helical" evidence="3">
    <location>
        <begin position="93"/>
        <end position="113"/>
    </location>
</feature>
<dbReference type="SUPFAM" id="SSF48452">
    <property type="entry name" value="TPR-like"/>
    <property type="match status" value="1"/>
</dbReference>
<protein>
    <submittedName>
        <fullName evidence="4">Tetratricopeptide repeat protein</fullName>
    </submittedName>
</protein>
<keyword evidence="3" id="KW-0812">Transmembrane</keyword>
<dbReference type="EMBL" id="VIFK01000205">
    <property type="protein sequence ID" value="TQE98425.1"/>
    <property type="molecule type" value="Genomic_DNA"/>
</dbReference>
<feature type="transmembrane region" description="Helical" evidence="3">
    <location>
        <begin position="134"/>
        <end position="157"/>
    </location>
</feature>
<dbReference type="Proteomes" id="UP000315400">
    <property type="component" value="Unassembled WGS sequence"/>
</dbReference>
<accession>A0A540VNT0</accession>
<name>A0A540VNT0_9GAMM</name>
<feature type="transmembrane region" description="Helical" evidence="3">
    <location>
        <begin position="400"/>
        <end position="419"/>
    </location>
</feature>
<feature type="transmembrane region" description="Helical" evidence="3">
    <location>
        <begin position="318"/>
        <end position="337"/>
    </location>
</feature>
<evidence type="ECO:0000313" key="4">
    <source>
        <dbReference type="EMBL" id="TQE98425.1"/>
    </source>
</evidence>
<dbReference type="PANTHER" id="PTHR44227:SF3">
    <property type="entry name" value="PROTEIN O-MANNOSYL-TRANSFERASE TMTC4"/>
    <property type="match status" value="1"/>
</dbReference>
<feature type="transmembrane region" description="Helical" evidence="3">
    <location>
        <begin position="370"/>
        <end position="388"/>
    </location>
</feature>
<dbReference type="InterPro" id="IPR011990">
    <property type="entry name" value="TPR-like_helical_dom_sf"/>
</dbReference>
<feature type="transmembrane region" description="Helical" evidence="3">
    <location>
        <begin position="212"/>
        <end position="230"/>
    </location>
</feature>
<evidence type="ECO:0000256" key="3">
    <source>
        <dbReference type="SAM" id="Phobius"/>
    </source>
</evidence>
<dbReference type="Gene3D" id="1.25.40.10">
    <property type="entry name" value="Tetratricopeptide repeat domain"/>
    <property type="match status" value="1"/>
</dbReference>
<feature type="transmembrane region" description="Helical" evidence="3">
    <location>
        <begin position="344"/>
        <end position="364"/>
    </location>
</feature>
<keyword evidence="2" id="KW-0802">TPR repeat</keyword>
<dbReference type="PANTHER" id="PTHR44227">
    <property type="match status" value="1"/>
</dbReference>
<feature type="transmembrane region" description="Helical" evidence="3">
    <location>
        <begin position="189"/>
        <end position="206"/>
    </location>
</feature>
<comment type="caution">
    <text evidence="4">The sequence shown here is derived from an EMBL/GenBank/DDBJ whole genome shotgun (WGS) entry which is preliminary data.</text>
</comment>
<keyword evidence="3" id="KW-0472">Membrane</keyword>
<feature type="transmembrane region" description="Helical" evidence="3">
    <location>
        <begin position="12"/>
        <end position="37"/>
    </location>
</feature>